<name>A0A9J6C7V1_POLVA</name>
<evidence type="ECO:0000259" key="2">
    <source>
        <dbReference type="Pfam" id="PF15999"/>
    </source>
</evidence>
<organism evidence="3 4">
    <name type="scientific">Polypedilum vanderplanki</name>
    <name type="common">Sleeping chironomid midge</name>
    <dbReference type="NCBI Taxonomy" id="319348"/>
    <lineage>
        <taxon>Eukaryota</taxon>
        <taxon>Metazoa</taxon>
        <taxon>Ecdysozoa</taxon>
        <taxon>Arthropoda</taxon>
        <taxon>Hexapoda</taxon>
        <taxon>Insecta</taxon>
        <taxon>Pterygota</taxon>
        <taxon>Neoptera</taxon>
        <taxon>Endopterygota</taxon>
        <taxon>Diptera</taxon>
        <taxon>Nematocera</taxon>
        <taxon>Chironomoidea</taxon>
        <taxon>Chironomidae</taxon>
        <taxon>Chironominae</taxon>
        <taxon>Polypedilum</taxon>
        <taxon>Polypedilum</taxon>
    </lineage>
</organism>
<sequence length="504" mass="54830">MLAAQSYRFKLLSFIFEEVDDSVRLPYIGGAKGQVLEIRQRPDGTIFSRILMDDLKKEEDKSIIDIATIRKKEENSFENNLLAIQQAAADLVAIQEAFKENGELTNEQRKKYSQSLEKLGVSAQKLANIQDDEDSLRLLLEDSKESKKKTDTRKKPQALFPPFNNNNSNKEKEENCEEIGLVGEEGVDSTTISSVSSISSVEVATTKSTTLKSTTTTTTKKPPIIVSSSQTAIANDSNDDGDEESSVAEAKPVGLAIAGIGGVASSKPVGTAVVGPGGLAVARPVATAIAGLKPSDISSLGLPLPAKLKNLSSRGNAIVPTKGKYGLVHLGSEDDETEILVGPDFLAEARLSDKGIDSSDDDEFDNDDKVETDAQEIDGSKQPIVVLTNNGSEKEKDEINGIDSNKQVEPVESHQFPYGINFNKLPQFPPTFEHALGYQLPNPFFLPPNSYVVNPIPIANQYLQRRATLRYPPFISLYPSLYGQNTANSAPISYSPYRLFYAPQ</sequence>
<dbReference type="AlphaFoldDB" id="A0A9J6C7V1"/>
<keyword evidence="4" id="KW-1185">Reference proteome</keyword>
<comment type="caution">
    <text evidence="3">The sequence shown here is derived from an EMBL/GenBank/DDBJ whole genome shotgun (WGS) entry which is preliminary data.</text>
</comment>
<gene>
    <name evidence="3" type="ORF">PVAND_007814</name>
</gene>
<proteinExistence type="predicted"/>
<feature type="region of interest" description="Disordered" evidence="1">
    <location>
        <begin position="145"/>
        <end position="173"/>
    </location>
</feature>
<dbReference type="InterPro" id="IPR031942">
    <property type="entry name" value="DUF4774"/>
</dbReference>
<evidence type="ECO:0000256" key="1">
    <source>
        <dbReference type="SAM" id="MobiDB-lite"/>
    </source>
</evidence>
<evidence type="ECO:0000313" key="3">
    <source>
        <dbReference type="EMBL" id="KAG5678114.1"/>
    </source>
</evidence>
<reference evidence="3" key="1">
    <citation type="submission" date="2021-03" db="EMBL/GenBank/DDBJ databases">
        <title>Chromosome level genome of the anhydrobiotic midge Polypedilum vanderplanki.</title>
        <authorList>
            <person name="Yoshida Y."/>
            <person name="Kikawada T."/>
            <person name="Gusev O."/>
        </authorList>
    </citation>
    <scope>NUCLEOTIDE SEQUENCE</scope>
    <source>
        <strain evidence="3">NIAS01</strain>
        <tissue evidence="3">Whole body or cell culture</tissue>
    </source>
</reference>
<dbReference type="Pfam" id="PF15999">
    <property type="entry name" value="DUF4774"/>
    <property type="match status" value="1"/>
</dbReference>
<evidence type="ECO:0000313" key="4">
    <source>
        <dbReference type="Proteomes" id="UP001107558"/>
    </source>
</evidence>
<protein>
    <recommendedName>
        <fullName evidence="2">DUF4774 domain-containing protein</fullName>
    </recommendedName>
</protein>
<dbReference type="OrthoDB" id="8194084at2759"/>
<dbReference type="Proteomes" id="UP001107558">
    <property type="component" value="Chromosome 2"/>
</dbReference>
<dbReference type="EMBL" id="JADBJN010000002">
    <property type="protein sequence ID" value="KAG5678114.1"/>
    <property type="molecule type" value="Genomic_DNA"/>
</dbReference>
<accession>A0A9J6C7V1</accession>
<feature type="domain" description="DUF4774" evidence="2">
    <location>
        <begin position="247"/>
        <end position="294"/>
    </location>
</feature>